<dbReference type="Pfam" id="PF01266">
    <property type="entry name" value="DAO"/>
    <property type="match status" value="1"/>
</dbReference>
<evidence type="ECO:0000259" key="1">
    <source>
        <dbReference type="Pfam" id="PF01266"/>
    </source>
</evidence>
<dbReference type="PANTHER" id="PTHR13847:SF260">
    <property type="entry name" value="FAD DEPENDENT OXIDOREDUCTASE DOMAIN-CONTAINING PROTEIN"/>
    <property type="match status" value="1"/>
</dbReference>
<dbReference type="EMBL" id="CAJOBB010000493">
    <property type="protein sequence ID" value="CAF3691783.1"/>
    <property type="molecule type" value="Genomic_DNA"/>
</dbReference>
<comment type="caution">
    <text evidence="2">The sequence shown here is derived from an EMBL/GenBank/DDBJ whole genome shotgun (WGS) entry which is preliminary data.</text>
</comment>
<dbReference type="Proteomes" id="UP000663868">
    <property type="component" value="Unassembled WGS sequence"/>
</dbReference>
<sequence>MTESTVRPSNPIWIDEKHDFISSLLTHPRIIHAELSTNNDEYDIVIIGAGFSGVACAYWLRKLYPVERFPRILLLERNARPCSGASGRNGGFLWPCYDSLLGYVEKFGHENACQWVDFQHENVRQISQVVNENNIDCDIDITRGNVALAQNDEELKYIVQSYEIIRDYIEKHPKSKMSIDNFELWDDKKCEEMLHSDKFIGGLFMHESGTVWAAKFVYGLLKYCFDQPGIDLITQGKVVRIENSTNIVLENGRVIIAHEAIVHATNAYAIEYLDFTRDKIIPTRNQCSLSRPVETMLWPFGLSARDGREYYCQSPKDGRILLGGCCWKSPDTEHMNQNDSEINNLVREEHERYFAQWHPGIAENNHTIEIEQEWSGILGLTIDELPLIGPLPGDEKQFLLCGYNGNGMPNILLCAKAIARMIAKDDPYKEGEENNTVTFIKMFLPERFINSTTKESSQKNEQ</sequence>
<name>A0A814AUK0_9BILA</name>
<evidence type="ECO:0000313" key="2">
    <source>
        <dbReference type="EMBL" id="CAF0918732.1"/>
    </source>
</evidence>
<dbReference type="PANTHER" id="PTHR13847">
    <property type="entry name" value="SARCOSINE DEHYDROGENASE-RELATED"/>
    <property type="match status" value="1"/>
</dbReference>
<feature type="domain" description="FAD dependent oxidoreductase" evidence="1">
    <location>
        <begin position="43"/>
        <end position="421"/>
    </location>
</feature>
<accession>A0A814AUK0</accession>
<evidence type="ECO:0000313" key="4">
    <source>
        <dbReference type="Proteomes" id="UP000663860"/>
    </source>
</evidence>
<dbReference type="Proteomes" id="UP000663860">
    <property type="component" value="Unassembled WGS sequence"/>
</dbReference>
<protein>
    <recommendedName>
        <fullName evidence="1">FAD dependent oxidoreductase domain-containing protein</fullName>
    </recommendedName>
</protein>
<proteinExistence type="predicted"/>
<dbReference type="Gene3D" id="3.50.50.60">
    <property type="entry name" value="FAD/NAD(P)-binding domain"/>
    <property type="match status" value="1"/>
</dbReference>
<dbReference type="EMBL" id="CAJNOE010000105">
    <property type="protein sequence ID" value="CAF0918732.1"/>
    <property type="molecule type" value="Genomic_DNA"/>
</dbReference>
<organism evidence="2 4">
    <name type="scientific">Adineta steineri</name>
    <dbReference type="NCBI Taxonomy" id="433720"/>
    <lineage>
        <taxon>Eukaryota</taxon>
        <taxon>Metazoa</taxon>
        <taxon>Spiralia</taxon>
        <taxon>Gnathifera</taxon>
        <taxon>Rotifera</taxon>
        <taxon>Eurotatoria</taxon>
        <taxon>Bdelloidea</taxon>
        <taxon>Adinetida</taxon>
        <taxon>Adinetidae</taxon>
        <taxon>Adineta</taxon>
    </lineage>
</organism>
<dbReference type="GO" id="GO:0005737">
    <property type="term" value="C:cytoplasm"/>
    <property type="evidence" value="ECO:0007669"/>
    <property type="project" value="TreeGrafter"/>
</dbReference>
<evidence type="ECO:0000313" key="3">
    <source>
        <dbReference type="EMBL" id="CAF3691783.1"/>
    </source>
</evidence>
<dbReference type="InterPro" id="IPR006076">
    <property type="entry name" value="FAD-dep_OxRdtase"/>
</dbReference>
<dbReference type="SUPFAM" id="SSF51905">
    <property type="entry name" value="FAD/NAD(P)-binding domain"/>
    <property type="match status" value="1"/>
</dbReference>
<dbReference type="Gene3D" id="3.30.9.10">
    <property type="entry name" value="D-Amino Acid Oxidase, subunit A, domain 2"/>
    <property type="match status" value="1"/>
</dbReference>
<gene>
    <name evidence="2" type="ORF">IZO911_LOCUS13190</name>
    <name evidence="3" type="ORF">KXQ929_LOCUS10407</name>
</gene>
<dbReference type="AlphaFoldDB" id="A0A814AUK0"/>
<reference evidence="2" key="1">
    <citation type="submission" date="2021-02" db="EMBL/GenBank/DDBJ databases">
        <authorList>
            <person name="Nowell W R."/>
        </authorList>
    </citation>
    <scope>NUCLEOTIDE SEQUENCE</scope>
</reference>
<dbReference type="InterPro" id="IPR036188">
    <property type="entry name" value="FAD/NAD-bd_sf"/>
</dbReference>